<keyword evidence="4" id="KW-0808">Transferase</keyword>
<dbReference type="InterPro" id="IPR029044">
    <property type="entry name" value="Nucleotide-diphossugar_trans"/>
</dbReference>
<reference evidence="9" key="1">
    <citation type="journal article" date="2019" name="Int. J. Syst. Evol. Microbiol.">
        <title>The Global Catalogue of Microorganisms (GCM) 10K type strain sequencing project: providing services to taxonomists for standard genome sequencing and annotation.</title>
        <authorList>
            <consortium name="The Broad Institute Genomics Platform"/>
            <consortium name="The Broad Institute Genome Sequencing Center for Infectious Disease"/>
            <person name="Wu L."/>
            <person name="Ma J."/>
        </authorList>
    </citation>
    <scope>NUCLEOTIDE SEQUENCE [LARGE SCALE GENOMIC DNA]</scope>
    <source>
        <strain evidence="9">JCM 6485</strain>
    </source>
</reference>
<dbReference type="InterPro" id="IPR001173">
    <property type="entry name" value="Glyco_trans_2-like"/>
</dbReference>
<evidence type="ECO:0000256" key="3">
    <source>
        <dbReference type="ARBA" id="ARBA00022475"/>
    </source>
</evidence>
<evidence type="ECO:0000313" key="8">
    <source>
        <dbReference type="EMBL" id="GAA0860503.1"/>
    </source>
</evidence>
<comment type="caution">
    <text evidence="8">The sequence shown here is derived from an EMBL/GenBank/DDBJ whole genome shotgun (WGS) entry which is preliminary data.</text>
</comment>
<organism evidence="8 9">
    <name type="scientific">Clostridium nitritogenes</name>
    <dbReference type="NCBI Taxonomy" id="83340"/>
    <lineage>
        <taxon>Bacteria</taxon>
        <taxon>Bacillati</taxon>
        <taxon>Bacillota</taxon>
        <taxon>Clostridia</taxon>
        <taxon>Eubacteriales</taxon>
        <taxon>Clostridiaceae</taxon>
        <taxon>Clostridium</taxon>
    </lineage>
</organism>
<comment type="subcellular location">
    <subcellularLocation>
        <location evidence="1">Cell membrane</location>
        <topology evidence="1">Peripheral membrane protein</topology>
    </subcellularLocation>
</comment>
<comment type="similarity">
    <text evidence="2">Belongs to the CDP-glycerol glycerophosphotransferase family.</text>
</comment>
<gene>
    <name evidence="8" type="ORF">GCM10008916_27460</name>
</gene>
<dbReference type="EMBL" id="BAAACO010000007">
    <property type="protein sequence ID" value="GAA0860503.1"/>
    <property type="molecule type" value="Genomic_DNA"/>
</dbReference>
<dbReference type="Pfam" id="PF00535">
    <property type="entry name" value="Glycos_transf_2"/>
    <property type="match status" value="1"/>
</dbReference>
<dbReference type="Gene3D" id="3.40.50.11820">
    <property type="match status" value="1"/>
</dbReference>
<sequence>MDNQYKVSVIIPVYNVESYLRETLDSIMSQTLKDVEIILVNDGSTDGSQKIIDEYSEKFKNVVSIYQDNAGPGQARNRGIKAATGKYIAFVDSDDLLPEDSLEVRYNLAEENNADMVVCATCMYNGEETWPVKTHFFEEGPKDIRKNFELFWMMGPCNKLYSTDLIKDLEFPSGINYGEDQVFVTRAYIRAKKIFSTQYVAYYYRIRNNPGESLTQQVFVNPHKVIEDVRKSWILALDEINSYIKDRNIAIKLEEAYLIRLVDINIWPPFKQAIISKNDEVQVKAFKSMEQLLDTIDSEILNDFEKLKWMLTRGVIERYLFLGKNAKTEYISLLSKTFNKLNNESIEELRRHYTYMIDYIEKAVKTNNKKYIYKYLTKRRLIRMKNTLSRRTDKAFFYLCSLLPLKKNKVILASNKSENLTGNLKAIYDELLKRGNVEIVTYLDKKRSKSERLSMYYNFATAKTILLDDYYRQLYGLKFRSGTEVVQVWHACGAFKKFGFSAIGKRDGNSQKFEENAHLHYTKVITSAKEINKHYAEAFHIKEENVLPLGVPRTDILFDENYKKDIENKLLKEYPELVGKKIITYAPTFRGGAKERQDFKLELDPVEILNSIDDDYVIVFKLHPSVKNGLSGSMNIPEHLSNRILNLDSSVDVNELLIITDILITDYSSVLFEAALLDKKILLYAYDKEEYLGERDFYYDYDDFVPGPIAYNNEDIIEIIKEGKFDINKVRSFKNRFFDHNDGKASKRLVDYITNENK</sequence>
<dbReference type="PANTHER" id="PTHR37316:SF2">
    <property type="entry name" value="TEICHOIC ACID RIBITOL-PHOSPHATE POLYMERASE TARK"/>
    <property type="match status" value="1"/>
</dbReference>
<name>A0ABP3X459_9CLOT</name>
<dbReference type="RefSeq" id="WP_346026144.1">
    <property type="nucleotide sequence ID" value="NZ_BAAACO010000007.1"/>
</dbReference>
<protein>
    <recommendedName>
        <fullName evidence="7">Glycosyltransferase 2-like domain-containing protein</fullName>
    </recommendedName>
</protein>
<evidence type="ECO:0000256" key="4">
    <source>
        <dbReference type="ARBA" id="ARBA00022679"/>
    </source>
</evidence>
<accession>A0ABP3X459</accession>
<dbReference type="CDD" id="cd00761">
    <property type="entry name" value="Glyco_tranf_GTA_type"/>
    <property type="match status" value="1"/>
</dbReference>
<evidence type="ECO:0000256" key="1">
    <source>
        <dbReference type="ARBA" id="ARBA00004202"/>
    </source>
</evidence>
<dbReference type="InterPro" id="IPR043149">
    <property type="entry name" value="TagF_N"/>
</dbReference>
<evidence type="ECO:0000256" key="5">
    <source>
        <dbReference type="ARBA" id="ARBA00022944"/>
    </source>
</evidence>
<evidence type="ECO:0000256" key="6">
    <source>
        <dbReference type="ARBA" id="ARBA00023136"/>
    </source>
</evidence>
<dbReference type="InterPro" id="IPR007554">
    <property type="entry name" value="Glycerophosphate_synth"/>
</dbReference>
<proteinExistence type="inferred from homology"/>
<dbReference type="InterPro" id="IPR043148">
    <property type="entry name" value="TagF_C"/>
</dbReference>
<dbReference type="InterPro" id="IPR051612">
    <property type="entry name" value="Teichoic_Acid_Biosynth"/>
</dbReference>
<feature type="domain" description="Glycosyltransferase 2-like" evidence="7">
    <location>
        <begin position="8"/>
        <end position="166"/>
    </location>
</feature>
<dbReference type="Gene3D" id="3.40.50.12580">
    <property type="match status" value="1"/>
</dbReference>
<evidence type="ECO:0000313" key="9">
    <source>
        <dbReference type="Proteomes" id="UP001501764"/>
    </source>
</evidence>
<dbReference type="SUPFAM" id="SSF53448">
    <property type="entry name" value="Nucleotide-diphospho-sugar transferases"/>
    <property type="match status" value="1"/>
</dbReference>
<dbReference type="SUPFAM" id="SSF53756">
    <property type="entry name" value="UDP-Glycosyltransferase/glycogen phosphorylase"/>
    <property type="match status" value="1"/>
</dbReference>
<dbReference type="PANTHER" id="PTHR37316">
    <property type="entry name" value="TEICHOIC ACID GLYCEROL-PHOSPHATE PRIMASE"/>
    <property type="match status" value="1"/>
</dbReference>
<evidence type="ECO:0000256" key="2">
    <source>
        <dbReference type="ARBA" id="ARBA00010488"/>
    </source>
</evidence>
<dbReference type="Proteomes" id="UP001501764">
    <property type="component" value="Unassembled WGS sequence"/>
</dbReference>
<dbReference type="Gene3D" id="3.90.550.10">
    <property type="entry name" value="Spore Coat Polysaccharide Biosynthesis Protein SpsA, Chain A"/>
    <property type="match status" value="1"/>
</dbReference>
<keyword evidence="9" id="KW-1185">Reference proteome</keyword>
<keyword evidence="6" id="KW-0472">Membrane</keyword>
<keyword evidence="3" id="KW-1003">Cell membrane</keyword>
<evidence type="ECO:0000259" key="7">
    <source>
        <dbReference type="Pfam" id="PF00535"/>
    </source>
</evidence>
<dbReference type="Pfam" id="PF04464">
    <property type="entry name" value="Glyphos_transf"/>
    <property type="match status" value="1"/>
</dbReference>
<keyword evidence="5" id="KW-0777">Teichoic acid biosynthesis</keyword>